<dbReference type="InterPro" id="IPR037689">
    <property type="entry name" value="BAG2"/>
</dbReference>
<organism evidence="4 5">
    <name type="scientific">Mesorhabditis spiculigera</name>
    <dbReference type="NCBI Taxonomy" id="96644"/>
    <lineage>
        <taxon>Eukaryota</taxon>
        <taxon>Metazoa</taxon>
        <taxon>Ecdysozoa</taxon>
        <taxon>Nematoda</taxon>
        <taxon>Chromadorea</taxon>
        <taxon>Rhabditida</taxon>
        <taxon>Rhabditina</taxon>
        <taxon>Rhabditomorpha</taxon>
        <taxon>Rhabditoidea</taxon>
        <taxon>Rhabditidae</taxon>
        <taxon>Mesorhabditinae</taxon>
        <taxon>Mesorhabditis</taxon>
    </lineage>
</organism>
<evidence type="ECO:0000256" key="1">
    <source>
        <dbReference type="SAM" id="Coils"/>
    </source>
</evidence>
<sequence length="332" mass="38139">MRLMDRMDRLDMDDFKFPADPEMDAFFENAFQNSPRRMSGTRVVPVHLLGSNSNLSAPRDGRASVSPSPSRKFDSLPRQMPSHQFHQQHHNIPTQSQQQQQHHNLHRPPTPQRQPSPQPQPVQIEKPIIEKPYTPPPPQPVPDQPKTVKAERAPMQRKISVEDFNEQLVNMLDDVERRVEQFRETAAQLEAEKETILDMLQNVNLKTELLKLGEGEREDIEAITNRLKARTRTVDILVNTPRNSEQAKALESVNSLIDSVMGKLEQDLSDGAETCRRYLNACSPDQPEGPIDQRFQAQIIECTADDQKKIRRKLAQLIQQIERAERSCFPKD</sequence>
<feature type="region of interest" description="Disordered" evidence="2">
    <location>
        <begin position="50"/>
        <end position="152"/>
    </location>
</feature>
<feature type="compositionally biased region" description="Pro residues" evidence="2">
    <location>
        <begin position="133"/>
        <end position="143"/>
    </location>
</feature>
<keyword evidence="1" id="KW-0175">Coiled coil</keyword>
<dbReference type="Proteomes" id="UP001177023">
    <property type="component" value="Unassembled WGS sequence"/>
</dbReference>
<dbReference type="AlphaFoldDB" id="A0AA36D1F8"/>
<dbReference type="PANTHER" id="PTHR12334">
    <property type="entry name" value="BAG FAMILY MOLECULAR CHAPERONE REGULATOR 2"/>
    <property type="match status" value="1"/>
</dbReference>
<dbReference type="Gene3D" id="1.20.58.890">
    <property type="match status" value="1"/>
</dbReference>
<feature type="compositionally biased region" description="Low complexity" evidence="2">
    <location>
        <begin position="121"/>
        <end position="132"/>
    </location>
</feature>
<feature type="non-terminal residue" evidence="4">
    <location>
        <position position="1"/>
    </location>
</feature>
<gene>
    <name evidence="4" type="ORF">MSPICULIGERA_LOCUS17493</name>
</gene>
<dbReference type="SUPFAM" id="SSF81995">
    <property type="entry name" value="beta-sandwich domain of Sec23/24"/>
    <property type="match status" value="1"/>
</dbReference>
<evidence type="ECO:0000313" key="5">
    <source>
        <dbReference type="Proteomes" id="UP001177023"/>
    </source>
</evidence>
<protein>
    <recommendedName>
        <fullName evidence="3">BAG domain-containing protein</fullName>
    </recommendedName>
</protein>
<evidence type="ECO:0000313" key="4">
    <source>
        <dbReference type="EMBL" id="CAJ0579268.1"/>
    </source>
</evidence>
<dbReference type="GO" id="GO:0000774">
    <property type="term" value="F:adenyl-nucleotide exchange factor activity"/>
    <property type="evidence" value="ECO:0007669"/>
    <property type="project" value="InterPro"/>
</dbReference>
<evidence type="ECO:0000259" key="3">
    <source>
        <dbReference type="PROSITE" id="PS51035"/>
    </source>
</evidence>
<dbReference type="EMBL" id="CATQJA010002656">
    <property type="protein sequence ID" value="CAJ0579268.1"/>
    <property type="molecule type" value="Genomic_DNA"/>
</dbReference>
<dbReference type="GO" id="GO:0051087">
    <property type="term" value="F:protein-folding chaperone binding"/>
    <property type="evidence" value="ECO:0007669"/>
    <property type="project" value="InterPro"/>
</dbReference>
<dbReference type="InterPro" id="IPR003103">
    <property type="entry name" value="BAG_domain"/>
</dbReference>
<feature type="coiled-coil region" evidence="1">
    <location>
        <begin position="165"/>
        <end position="206"/>
    </location>
</feature>
<dbReference type="GO" id="GO:0050821">
    <property type="term" value="P:protein stabilization"/>
    <property type="evidence" value="ECO:0007669"/>
    <property type="project" value="TreeGrafter"/>
</dbReference>
<comment type="caution">
    <text evidence="4">The sequence shown here is derived from an EMBL/GenBank/DDBJ whole genome shotgun (WGS) entry which is preliminary data.</text>
</comment>
<accession>A0AA36D1F8</accession>
<keyword evidence="5" id="KW-1185">Reference proteome</keyword>
<reference evidence="4" key="1">
    <citation type="submission" date="2023-06" db="EMBL/GenBank/DDBJ databases">
        <authorList>
            <person name="Delattre M."/>
        </authorList>
    </citation>
    <scope>NUCLEOTIDE SEQUENCE</scope>
    <source>
        <strain evidence="4">AF72</strain>
    </source>
</reference>
<proteinExistence type="predicted"/>
<feature type="compositionally biased region" description="Pro residues" evidence="2">
    <location>
        <begin position="108"/>
        <end position="120"/>
    </location>
</feature>
<dbReference type="PROSITE" id="PS51035">
    <property type="entry name" value="BAG"/>
    <property type="match status" value="1"/>
</dbReference>
<feature type="compositionally biased region" description="Low complexity" evidence="2">
    <location>
        <begin position="90"/>
        <end position="102"/>
    </location>
</feature>
<feature type="domain" description="BAG" evidence="3">
    <location>
        <begin position="249"/>
        <end position="329"/>
    </location>
</feature>
<evidence type="ECO:0000256" key="2">
    <source>
        <dbReference type="SAM" id="MobiDB-lite"/>
    </source>
</evidence>
<name>A0AA36D1F8_9BILA</name>
<dbReference type="PANTHER" id="PTHR12334:SF6">
    <property type="entry name" value="BAG FAMILY MOLECULAR CHAPERONE REGULATOR 2"/>
    <property type="match status" value="1"/>
</dbReference>